<protein>
    <submittedName>
        <fullName evidence="1">Uncharacterized protein</fullName>
    </submittedName>
</protein>
<feature type="non-terminal residue" evidence="1">
    <location>
        <position position="1"/>
    </location>
</feature>
<name>A0A0K2U5Y5_LEPSM</name>
<dbReference type="EMBL" id="HACA01015765">
    <property type="protein sequence ID" value="CDW33126.1"/>
    <property type="molecule type" value="Transcribed_RNA"/>
</dbReference>
<reference evidence="1" key="1">
    <citation type="submission" date="2014-05" db="EMBL/GenBank/DDBJ databases">
        <authorList>
            <person name="Chronopoulou M."/>
        </authorList>
    </citation>
    <scope>NUCLEOTIDE SEQUENCE</scope>
    <source>
        <tissue evidence="1">Whole organism</tissue>
    </source>
</reference>
<sequence length="77" mass="8973">FGNKISNIGHLSHSLQRAHIYLRLHQVHKKGDRILLRPPLPGFHTRLNPSLFSLFTLKTSLFERPMILTNYAILTWV</sequence>
<organism evidence="1">
    <name type="scientific">Lepeophtheirus salmonis</name>
    <name type="common">Salmon louse</name>
    <name type="synonym">Caligus salmonis</name>
    <dbReference type="NCBI Taxonomy" id="72036"/>
    <lineage>
        <taxon>Eukaryota</taxon>
        <taxon>Metazoa</taxon>
        <taxon>Ecdysozoa</taxon>
        <taxon>Arthropoda</taxon>
        <taxon>Crustacea</taxon>
        <taxon>Multicrustacea</taxon>
        <taxon>Hexanauplia</taxon>
        <taxon>Copepoda</taxon>
        <taxon>Siphonostomatoida</taxon>
        <taxon>Caligidae</taxon>
        <taxon>Lepeophtheirus</taxon>
    </lineage>
</organism>
<evidence type="ECO:0000313" key="1">
    <source>
        <dbReference type="EMBL" id="CDW33126.1"/>
    </source>
</evidence>
<dbReference type="AlphaFoldDB" id="A0A0K2U5Y5"/>
<accession>A0A0K2U5Y5</accession>
<proteinExistence type="predicted"/>